<dbReference type="SMART" id="SM00415">
    <property type="entry name" value="HSF"/>
    <property type="match status" value="1"/>
</dbReference>
<evidence type="ECO:0000256" key="6">
    <source>
        <dbReference type="SAM" id="MobiDB-lite"/>
    </source>
</evidence>
<keyword evidence="4" id="KW-0539">Nucleus</keyword>
<dbReference type="InterPro" id="IPR000232">
    <property type="entry name" value="HSF_DNA-bd"/>
</dbReference>
<keyword evidence="3 8" id="KW-0238">DNA-binding</keyword>
<protein>
    <submittedName>
        <fullName evidence="8">HSF-type DNA-binding-domain-containing protein</fullName>
    </submittedName>
</protein>
<evidence type="ECO:0000313" key="8">
    <source>
        <dbReference type="EMBL" id="KAI9635380.1"/>
    </source>
</evidence>
<evidence type="ECO:0000259" key="7">
    <source>
        <dbReference type="SMART" id="SM00415"/>
    </source>
</evidence>
<dbReference type="InterPro" id="IPR036388">
    <property type="entry name" value="WH-like_DNA-bd_sf"/>
</dbReference>
<dbReference type="AlphaFoldDB" id="A0AA38H708"/>
<dbReference type="Gene3D" id="1.10.10.10">
    <property type="entry name" value="Winged helix-like DNA-binding domain superfamily/Winged helix DNA-binding domain"/>
    <property type="match status" value="1"/>
</dbReference>
<dbReference type="SUPFAM" id="SSF46785">
    <property type="entry name" value="Winged helix' DNA-binding domain"/>
    <property type="match status" value="1"/>
</dbReference>
<evidence type="ECO:0000256" key="2">
    <source>
        <dbReference type="ARBA" id="ARBA00006403"/>
    </source>
</evidence>
<feature type="domain" description="HSF-type DNA-binding" evidence="7">
    <location>
        <begin position="45"/>
        <end position="153"/>
    </location>
</feature>
<evidence type="ECO:0000313" key="9">
    <source>
        <dbReference type="Proteomes" id="UP001164286"/>
    </source>
</evidence>
<reference evidence="8" key="1">
    <citation type="journal article" date="2022" name="G3 (Bethesda)">
        <title>High quality genome of the basidiomycete yeast Dioszegia hungarica PDD-24b-2 isolated from cloud water.</title>
        <authorList>
            <person name="Jarrige D."/>
            <person name="Haridas S."/>
            <person name="Bleykasten-Grosshans C."/>
            <person name="Joly M."/>
            <person name="Nadalig T."/>
            <person name="Sancelme M."/>
            <person name="Vuilleumier S."/>
            <person name="Grigoriev I.V."/>
            <person name="Amato P."/>
            <person name="Bringel F."/>
        </authorList>
    </citation>
    <scope>NUCLEOTIDE SEQUENCE</scope>
    <source>
        <strain evidence="8">PDD-24b-2</strain>
    </source>
</reference>
<comment type="similarity">
    <text evidence="2 5">Belongs to the HSF family.</text>
</comment>
<dbReference type="GeneID" id="77731953"/>
<evidence type="ECO:0000256" key="5">
    <source>
        <dbReference type="RuleBase" id="RU004020"/>
    </source>
</evidence>
<comment type="caution">
    <text evidence="8">The sequence shown here is derived from an EMBL/GenBank/DDBJ whole genome shotgun (WGS) entry which is preliminary data.</text>
</comment>
<feature type="region of interest" description="Disordered" evidence="6">
    <location>
        <begin position="355"/>
        <end position="412"/>
    </location>
</feature>
<dbReference type="Proteomes" id="UP001164286">
    <property type="component" value="Unassembled WGS sequence"/>
</dbReference>
<accession>A0AA38H708</accession>
<dbReference type="PANTHER" id="PTHR10015">
    <property type="entry name" value="HEAT SHOCK TRANSCRIPTION FACTOR"/>
    <property type="match status" value="1"/>
</dbReference>
<feature type="compositionally biased region" description="Polar residues" evidence="6">
    <location>
        <begin position="376"/>
        <end position="392"/>
    </location>
</feature>
<dbReference type="GO" id="GO:0005634">
    <property type="term" value="C:nucleus"/>
    <property type="evidence" value="ECO:0007669"/>
    <property type="project" value="UniProtKB-SubCell"/>
</dbReference>
<evidence type="ECO:0000256" key="1">
    <source>
        <dbReference type="ARBA" id="ARBA00004123"/>
    </source>
</evidence>
<evidence type="ECO:0000256" key="3">
    <source>
        <dbReference type="ARBA" id="ARBA00023125"/>
    </source>
</evidence>
<dbReference type="GO" id="GO:0043565">
    <property type="term" value="F:sequence-specific DNA binding"/>
    <property type="evidence" value="ECO:0007669"/>
    <property type="project" value="InterPro"/>
</dbReference>
<dbReference type="EMBL" id="JAKWFO010000005">
    <property type="protein sequence ID" value="KAI9635380.1"/>
    <property type="molecule type" value="Genomic_DNA"/>
</dbReference>
<dbReference type="PANTHER" id="PTHR10015:SF427">
    <property type="entry name" value="HEAT SHOCK FACTOR PROTEIN"/>
    <property type="match status" value="1"/>
</dbReference>
<sequence length="510" mass="55717">MFQVYEHSPPLQLYVNDGQGSPYRGDAKDEICGVDGGLLPGGTGRQPNFLQKLFDFLALDPHPCPDVIYWAADSKQLVIARPDELAKTVLPKLFKHDKISSFGRQLNIYGFARVYPGRQFKDGMGNILDASVWAHPTLHRLSTTTDIAAVKRRAAPKLFRTRRLANGQVVRTRAGPEVERKFREIKEDMAMERRSKHGWGGEARPSQIASYASSTPMVIDYDGQRANEMSQSPADVFEWSSSSGTSWGNVPMLPVEQGFEGDGQVYGDFSPSYESQRADPYRQQLSSITEGVPMAPHIHTSPVPAQRALQSARQFPPSFNAHLASTEVTMNVQHLHAGTHIVQRIAAPAAQNPFAVPHSLDHNHHSSPIDIRAPTPNHQPIGSSPLSFTGPSSHADPYAVSPDTTPPSGFASRELSVYPDIQSWERTGVIDPRWVSPKGTYVFNTPAQTPRAGSPMMVSSYLVGEGESQSWGAPSSLSLTSGVRDSGGAWGPAGAMPPTYLPAQHFDMSM</sequence>
<name>A0AA38H708_9TREE</name>
<dbReference type="RefSeq" id="XP_052945157.1">
    <property type="nucleotide sequence ID" value="XM_053092748.1"/>
</dbReference>
<evidence type="ECO:0000256" key="4">
    <source>
        <dbReference type="ARBA" id="ARBA00023242"/>
    </source>
</evidence>
<dbReference type="InterPro" id="IPR036390">
    <property type="entry name" value="WH_DNA-bd_sf"/>
</dbReference>
<keyword evidence="9" id="KW-1185">Reference proteome</keyword>
<dbReference type="GO" id="GO:0003700">
    <property type="term" value="F:DNA-binding transcription factor activity"/>
    <property type="evidence" value="ECO:0007669"/>
    <property type="project" value="InterPro"/>
</dbReference>
<gene>
    <name evidence="8" type="ORF">MKK02DRAFT_44067</name>
</gene>
<dbReference type="Pfam" id="PF00447">
    <property type="entry name" value="HSF_DNA-bind"/>
    <property type="match status" value="1"/>
</dbReference>
<proteinExistence type="inferred from homology"/>
<comment type="subcellular location">
    <subcellularLocation>
        <location evidence="1">Nucleus</location>
    </subcellularLocation>
</comment>
<organism evidence="8 9">
    <name type="scientific">Dioszegia hungarica</name>
    <dbReference type="NCBI Taxonomy" id="4972"/>
    <lineage>
        <taxon>Eukaryota</taxon>
        <taxon>Fungi</taxon>
        <taxon>Dikarya</taxon>
        <taxon>Basidiomycota</taxon>
        <taxon>Agaricomycotina</taxon>
        <taxon>Tremellomycetes</taxon>
        <taxon>Tremellales</taxon>
        <taxon>Bulleribasidiaceae</taxon>
        <taxon>Dioszegia</taxon>
    </lineage>
</organism>